<feature type="repeat" description="RCC1" evidence="3">
    <location>
        <begin position="70"/>
        <end position="146"/>
    </location>
</feature>
<feature type="repeat" description="RCC1" evidence="3">
    <location>
        <begin position="13"/>
        <end position="69"/>
    </location>
</feature>
<reference evidence="5" key="1">
    <citation type="journal article" date="2023" name="Mol. Phylogenet. Evol.">
        <title>Genome-scale phylogeny and comparative genomics of the fungal order Sordariales.</title>
        <authorList>
            <person name="Hensen N."/>
            <person name="Bonometti L."/>
            <person name="Westerberg I."/>
            <person name="Brannstrom I.O."/>
            <person name="Guillou S."/>
            <person name="Cros-Aarteil S."/>
            <person name="Calhoun S."/>
            <person name="Haridas S."/>
            <person name="Kuo A."/>
            <person name="Mondo S."/>
            <person name="Pangilinan J."/>
            <person name="Riley R."/>
            <person name="LaButti K."/>
            <person name="Andreopoulos B."/>
            <person name="Lipzen A."/>
            <person name="Chen C."/>
            <person name="Yan M."/>
            <person name="Daum C."/>
            <person name="Ng V."/>
            <person name="Clum A."/>
            <person name="Steindorff A."/>
            <person name="Ohm R.A."/>
            <person name="Martin F."/>
            <person name="Silar P."/>
            <person name="Natvig D.O."/>
            <person name="Lalanne C."/>
            <person name="Gautier V."/>
            <person name="Ament-Velasquez S.L."/>
            <person name="Kruys A."/>
            <person name="Hutchinson M.I."/>
            <person name="Powell A.J."/>
            <person name="Barry K."/>
            <person name="Miller A.N."/>
            <person name="Grigoriev I.V."/>
            <person name="Debuchy R."/>
            <person name="Gladieux P."/>
            <person name="Hiltunen Thoren M."/>
            <person name="Johannesson H."/>
        </authorList>
    </citation>
    <scope>NUCLEOTIDE SEQUENCE</scope>
    <source>
        <strain evidence="5">FGSC 1904</strain>
    </source>
</reference>
<protein>
    <submittedName>
        <fullName evidence="5">Regulator of chromosome condensation 1/beta-lactamase-inhibitor protein II</fullName>
    </submittedName>
</protein>
<keyword evidence="2" id="KW-0677">Repeat</keyword>
<dbReference type="InterPro" id="IPR009091">
    <property type="entry name" value="RCC1/BLIP-II"/>
</dbReference>
<gene>
    <name evidence="5" type="ORF">B0T20DRAFT_416340</name>
</gene>
<reference evidence="5" key="2">
    <citation type="submission" date="2023-07" db="EMBL/GenBank/DDBJ databases">
        <authorList>
            <consortium name="Lawrence Berkeley National Laboratory"/>
            <person name="Haridas S."/>
            <person name="Hensen N."/>
            <person name="Bonometti L."/>
            <person name="Westerberg I."/>
            <person name="Brannstrom I.O."/>
            <person name="Guillou S."/>
            <person name="Cros-Aarteil S."/>
            <person name="Calhoun S."/>
            <person name="Kuo A."/>
            <person name="Mondo S."/>
            <person name="Pangilinan J."/>
            <person name="Riley R."/>
            <person name="LaButti K."/>
            <person name="Andreopoulos B."/>
            <person name="Lipzen A."/>
            <person name="Chen C."/>
            <person name="Yanf M."/>
            <person name="Daum C."/>
            <person name="Ng V."/>
            <person name="Clum A."/>
            <person name="Steindorff A."/>
            <person name="Ohm R."/>
            <person name="Martin F."/>
            <person name="Silar P."/>
            <person name="Natvig D."/>
            <person name="Lalanne C."/>
            <person name="Gautier V."/>
            <person name="Ament-velasquez S.L."/>
            <person name="Kruys A."/>
            <person name="Hutchinson M.I."/>
            <person name="Powell A.J."/>
            <person name="Barry K."/>
            <person name="Miller A.N."/>
            <person name="Grigoriev I.V."/>
            <person name="Debuchy R."/>
            <person name="Gladieux P."/>
            <person name="Thoren M.H."/>
            <person name="Johannesson H."/>
        </authorList>
    </citation>
    <scope>NUCLEOTIDE SEQUENCE</scope>
    <source>
        <strain evidence="5">FGSC 1904</strain>
    </source>
</reference>
<evidence type="ECO:0000256" key="2">
    <source>
        <dbReference type="ARBA" id="ARBA00022737"/>
    </source>
</evidence>
<proteinExistence type="predicted"/>
<organism evidence="5 6">
    <name type="scientific">Sordaria brevicollis</name>
    <dbReference type="NCBI Taxonomy" id="83679"/>
    <lineage>
        <taxon>Eukaryota</taxon>
        <taxon>Fungi</taxon>
        <taxon>Dikarya</taxon>
        <taxon>Ascomycota</taxon>
        <taxon>Pezizomycotina</taxon>
        <taxon>Sordariomycetes</taxon>
        <taxon>Sordariomycetidae</taxon>
        <taxon>Sordariales</taxon>
        <taxon>Sordariaceae</taxon>
        <taxon>Sordaria</taxon>
    </lineage>
</organism>
<dbReference type="PROSITE" id="PS00626">
    <property type="entry name" value="RCC1_2"/>
    <property type="match status" value="1"/>
</dbReference>
<dbReference type="PRINTS" id="PR00633">
    <property type="entry name" value="RCCNDNSATION"/>
</dbReference>
<evidence type="ECO:0000313" key="6">
    <source>
        <dbReference type="Proteomes" id="UP001281003"/>
    </source>
</evidence>
<dbReference type="InterPro" id="IPR000408">
    <property type="entry name" value="Reg_chr_condens"/>
</dbReference>
<feature type="repeat" description="RCC1" evidence="3">
    <location>
        <begin position="147"/>
        <end position="222"/>
    </location>
</feature>
<dbReference type="PANTHER" id="PTHR45982">
    <property type="entry name" value="REGULATOR OF CHROMOSOME CONDENSATION"/>
    <property type="match status" value="1"/>
</dbReference>
<dbReference type="Pfam" id="PF25390">
    <property type="entry name" value="WD40_RLD"/>
    <property type="match status" value="1"/>
</dbReference>
<dbReference type="InterPro" id="IPR051553">
    <property type="entry name" value="Ran_GTPase-activating"/>
</dbReference>
<accession>A0AAE0P9U4</accession>
<dbReference type="EMBL" id="JAUTDP010000009">
    <property type="protein sequence ID" value="KAK3396027.1"/>
    <property type="molecule type" value="Genomic_DNA"/>
</dbReference>
<dbReference type="AlphaFoldDB" id="A0AAE0P9U4"/>
<dbReference type="InterPro" id="IPR058923">
    <property type="entry name" value="RCC1-like_dom"/>
</dbReference>
<sequence length="555" mass="61129">MPDVINRRPTEVMDVYVMGLNSRHGNLCMGTGWRERDILWEPRHNRLLSTLDVVDMAIGNNHGLALTNTGMVHSWGANSSGALGREMNDQWEPLDVLDANPNGRTGPLVATNVQEPRHIDWSDIEPGTSFTQVAVSDHASFALTETGQVYGWGAFEYLHTPELWLDERPRRYSAFHPQHAENPDQEGRFQPRPLKIRFPGTEDPQIVQIACGSNHILALSKSGHVYSWGSPDLQILGRRLNFLKPRRRAAAVAAAAAAHERADAARYPDDHPYTNMHSPFAPGLVSNLKNIRYIACGAHFSFAVSKPLTRGPRKGLQVCYAWGQNDELQTALPLSKSVFLDHPLVPNRGTRVILYPEEVPWLSNIGHMLDEPETAIKQISGSIRYALAVRENGWGDAWGNEHEVPYAMGVVDGNNEPVVPAVTPGNRWGSAPTFGGFQHMREGVRWKRVATGKTHTIALDGDGRVFVCGKNDQGQCGVETGPSGPVDGIHRIRRPTLLTRCHDIRIPGVVQALEGKIAIFAGAGENHSVLGFVRDRHGHVASPEFAEGEFEVGGN</sequence>
<comment type="caution">
    <text evidence="5">The sequence shown here is derived from an EMBL/GenBank/DDBJ whole genome shotgun (WGS) entry which is preliminary data.</text>
</comment>
<evidence type="ECO:0000256" key="1">
    <source>
        <dbReference type="ARBA" id="ARBA00022658"/>
    </source>
</evidence>
<dbReference type="Proteomes" id="UP001281003">
    <property type="component" value="Unassembled WGS sequence"/>
</dbReference>
<feature type="domain" description="RCC1-like" evidence="4">
    <location>
        <begin position="14"/>
        <end position="529"/>
    </location>
</feature>
<evidence type="ECO:0000259" key="4">
    <source>
        <dbReference type="Pfam" id="PF25390"/>
    </source>
</evidence>
<dbReference type="PANTHER" id="PTHR45982:SF1">
    <property type="entry name" value="REGULATOR OF CHROMOSOME CONDENSATION"/>
    <property type="match status" value="1"/>
</dbReference>
<keyword evidence="1" id="KW-0344">Guanine-nucleotide releasing factor</keyword>
<name>A0AAE0P9U4_SORBR</name>
<evidence type="ECO:0000313" key="5">
    <source>
        <dbReference type="EMBL" id="KAK3396027.1"/>
    </source>
</evidence>
<dbReference type="PROSITE" id="PS50012">
    <property type="entry name" value="RCC1_3"/>
    <property type="match status" value="3"/>
</dbReference>
<keyword evidence="6" id="KW-1185">Reference proteome</keyword>
<dbReference type="Gene3D" id="2.130.10.30">
    <property type="entry name" value="Regulator of chromosome condensation 1/beta-lactamase-inhibitor protein II"/>
    <property type="match status" value="1"/>
</dbReference>
<dbReference type="SUPFAM" id="SSF50985">
    <property type="entry name" value="RCC1/BLIP-II"/>
    <property type="match status" value="1"/>
</dbReference>
<evidence type="ECO:0000256" key="3">
    <source>
        <dbReference type="PROSITE-ProRule" id="PRU00235"/>
    </source>
</evidence>